<sequence>MKTLLQNAQLIGKNELRNITIEDGVIQSIQSVKLPIKQEENVVTINLEGKVILPAFADIHMHLDKAFTYPSIQNKSGTLSEAIRRFQDYQPSINSEVLELNMGKGIYSAIRHGTTALRTHLDGESSEYIKHVVEAYHAVKSKFSDYIHIEAVIMCPFNMTLEMEKDIRWALNNGIEHIGGAPHLSEHPQKNLERIFDIAISENADIDLHVDESDDPQVNTLPDICKLTDEANYNGRVIAGHCTSLSAMDKEQAHEILQGVKESKVSIVTLPGANMYLQGRNDQGIIRRGLTRVKEMIELDIPVTIGSDNIQDPFHPYGKADLLQMALLGSYGAQLTSEMHMNKLIDMISIIPGRLLKRKHGLTPGCLADFVILEVRDPRLILAEQTPAREIWRNGRKICKVTEVVEFDPLLSAKMISI</sequence>
<accession>A0ABW8RHU9</accession>
<dbReference type="PANTHER" id="PTHR32027">
    <property type="entry name" value="CYTOSINE DEAMINASE"/>
    <property type="match status" value="1"/>
</dbReference>
<gene>
    <name evidence="2" type="ORF">ACJEBI_16605</name>
</gene>
<comment type="caution">
    <text evidence="2">The sequence shown here is derived from an EMBL/GenBank/DDBJ whole genome shotgun (WGS) entry which is preliminary data.</text>
</comment>
<dbReference type="CDD" id="cd01293">
    <property type="entry name" value="Bact_CD"/>
    <property type="match status" value="1"/>
</dbReference>
<dbReference type="InterPro" id="IPR032466">
    <property type="entry name" value="Metal_Hydrolase"/>
</dbReference>
<dbReference type="SUPFAM" id="SSF51338">
    <property type="entry name" value="Composite domain of metallo-dependent hydrolases"/>
    <property type="match status" value="1"/>
</dbReference>
<keyword evidence="3" id="KW-1185">Reference proteome</keyword>
<dbReference type="InterPro" id="IPR011059">
    <property type="entry name" value="Metal-dep_hydrolase_composite"/>
</dbReference>
<feature type="domain" description="Amidohydrolase 3" evidence="1">
    <location>
        <begin position="184"/>
        <end position="396"/>
    </location>
</feature>
<dbReference type="Gene3D" id="3.20.20.140">
    <property type="entry name" value="Metal-dependent hydrolases"/>
    <property type="match status" value="1"/>
</dbReference>
<dbReference type="RefSeq" id="WP_406581641.1">
    <property type="nucleotide sequence ID" value="NZ_JBJHQH010000012.1"/>
</dbReference>
<evidence type="ECO:0000313" key="3">
    <source>
        <dbReference type="Proteomes" id="UP001623041"/>
    </source>
</evidence>
<name>A0ABW8RHU9_9BACI</name>
<dbReference type="InterPro" id="IPR013108">
    <property type="entry name" value="Amidohydro_3"/>
</dbReference>
<dbReference type="Gene3D" id="2.30.40.10">
    <property type="entry name" value="Urease, subunit C, domain 1"/>
    <property type="match status" value="1"/>
</dbReference>
<dbReference type="SUPFAM" id="SSF51556">
    <property type="entry name" value="Metallo-dependent hydrolases"/>
    <property type="match status" value="1"/>
</dbReference>
<dbReference type="Proteomes" id="UP001623041">
    <property type="component" value="Unassembled WGS sequence"/>
</dbReference>
<dbReference type="InterPro" id="IPR052349">
    <property type="entry name" value="Metallo-hydrolase_Enzymes"/>
</dbReference>
<proteinExistence type="predicted"/>
<dbReference type="PANTHER" id="PTHR32027:SF0">
    <property type="entry name" value="CYTOSINE DEAMINASE"/>
    <property type="match status" value="1"/>
</dbReference>
<protein>
    <submittedName>
        <fullName evidence="2">Amidohydrolase family protein</fullName>
    </submittedName>
</protein>
<dbReference type="EMBL" id="JBJHQH010000012">
    <property type="protein sequence ID" value="MFK9093092.1"/>
    <property type="molecule type" value="Genomic_DNA"/>
</dbReference>
<evidence type="ECO:0000313" key="2">
    <source>
        <dbReference type="EMBL" id="MFK9093092.1"/>
    </source>
</evidence>
<organism evidence="2 3">
    <name type="scientific">Bacillus salipaludis</name>
    <dbReference type="NCBI Taxonomy" id="2547811"/>
    <lineage>
        <taxon>Bacteria</taxon>
        <taxon>Bacillati</taxon>
        <taxon>Bacillota</taxon>
        <taxon>Bacilli</taxon>
        <taxon>Bacillales</taxon>
        <taxon>Bacillaceae</taxon>
        <taxon>Bacillus</taxon>
    </lineage>
</organism>
<evidence type="ECO:0000259" key="1">
    <source>
        <dbReference type="Pfam" id="PF07969"/>
    </source>
</evidence>
<dbReference type="Pfam" id="PF07969">
    <property type="entry name" value="Amidohydro_3"/>
    <property type="match status" value="1"/>
</dbReference>
<reference evidence="2 3" key="1">
    <citation type="submission" date="2024-11" db="EMBL/GenBank/DDBJ databases">
        <authorList>
            <person name="Lucas J.A."/>
        </authorList>
    </citation>
    <scope>NUCLEOTIDE SEQUENCE [LARGE SCALE GENOMIC DNA]</scope>
    <source>
        <strain evidence="2 3">Z 5.4</strain>
    </source>
</reference>